<keyword evidence="8" id="KW-1185">Reference proteome</keyword>
<feature type="domain" description="NusG-like N-terminal" evidence="6">
    <location>
        <begin position="8"/>
        <end position="116"/>
    </location>
</feature>
<dbReference type="InterPro" id="IPR008991">
    <property type="entry name" value="Translation_prot_SH3-like_sf"/>
</dbReference>
<keyword evidence="4 5" id="KW-0804">Transcription</keyword>
<dbReference type="InterPro" id="IPR014722">
    <property type="entry name" value="Rib_uL2_dom2"/>
</dbReference>
<dbReference type="InterPro" id="IPR006645">
    <property type="entry name" value="NGN-like_dom"/>
</dbReference>
<dbReference type="CDD" id="cd06091">
    <property type="entry name" value="KOW_NusG"/>
    <property type="match status" value="1"/>
</dbReference>
<evidence type="ECO:0000313" key="8">
    <source>
        <dbReference type="Proteomes" id="UP001166402"/>
    </source>
</evidence>
<proteinExistence type="inferred from homology"/>
<sequence>MITETKEKPKWYAVQTLTNHENKVKQKIDMIIQNGTYKNLILRAEVPTRKETVRQNGKIKEVEKKLLPSYVLVKMVMNRDTWYVIRNIKGVVGYVGPDRQPVPLTDEELKRIFIYDINDYGFNVNDNVLVKDGPFTGCIGTVKELNKNGVSVYLPMFYRETKVDFNYDQLEKIS</sequence>
<dbReference type="EMBL" id="JAGGLT010000002">
    <property type="protein sequence ID" value="MBP2070883.1"/>
    <property type="molecule type" value="Genomic_DNA"/>
</dbReference>
<dbReference type="InterPro" id="IPR047050">
    <property type="entry name" value="NGN"/>
</dbReference>
<protein>
    <recommendedName>
        <fullName evidence="5">Transcription termination/antitermination protein NusG</fullName>
    </recommendedName>
</protein>
<evidence type="ECO:0000256" key="4">
    <source>
        <dbReference type="ARBA" id="ARBA00023163"/>
    </source>
</evidence>
<reference evidence="7" key="1">
    <citation type="submission" date="2021-03" db="EMBL/GenBank/DDBJ databases">
        <title>Genomic Encyclopedia of Type Strains, Phase IV (KMG-IV): sequencing the most valuable type-strain genomes for metagenomic binning, comparative biology and taxonomic classification.</title>
        <authorList>
            <person name="Goeker M."/>
        </authorList>
    </citation>
    <scope>NUCLEOTIDE SEQUENCE</scope>
    <source>
        <strain evidence="7">DSM 101588</strain>
    </source>
</reference>
<dbReference type="Gene3D" id="2.30.30.30">
    <property type="match status" value="1"/>
</dbReference>
<dbReference type="SMART" id="SM00738">
    <property type="entry name" value="NGN"/>
    <property type="match status" value="1"/>
</dbReference>
<evidence type="ECO:0000256" key="1">
    <source>
        <dbReference type="ARBA" id="ARBA00022472"/>
    </source>
</evidence>
<dbReference type="PANTHER" id="PTHR30265:SF2">
    <property type="entry name" value="TRANSCRIPTION TERMINATION_ANTITERMINATION PROTEIN NUSG"/>
    <property type="match status" value="1"/>
</dbReference>
<dbReference type="Gene3D" id="3.30.70.940">
    <property type="entry name" value="NusG, N-terminal domain"/>
    <property type="match status" value="1"/>
</dbReference>
<dbReference type="Pfam" id="PF02357">
    <property type="entry name" value="NusG"/>
    <property type="match status" value="1"/>
</dbReference>
<comment type="function">
    <text evidence="5">Participates in transcription elongation, termination and antitermination.</text>
</comment>
<keyword evidence="1 5" id="KW-0806">Transcription termination</keyword>
<dbReference type="Proteomes" id="UP001166402">
    <property type="component" value="Unassembled WGS sequence"/>
</dbReference>
<keyword evidence="3 5" id="KW-0805">Transcription regulation</keyword>
<dbReference type="CDD" id="cd09891">
    <property type="entry name" value="NGN_Bact_1"/>
    <property type="match status" value="1"/>
</dbReference>
<dbReference type="RefSeq" id="WP_209452849.1">
    <property type="nucleotide sequence ID" value="NZ_JAGGLT010000002.1"/>
</dbReference>
<dbReference type="InterPro" id="IPR001062">
    <property type="entry name" value="Transcrpt_antiterm_NusG"/>
</dbReference>
<evidence type="ECO:0000256" key="5">
    <source>
        <dbReference type="RuleBase" id="RU000538"/>
    </source>
</evidence>
<name>A0ABS4NCZ3_9THEO</name>
<evidence type="ECO:0000313" key="7">
    <source>
        <dbReference type="EMBL" id="MBP2070883.1"/>
    </source>
</evidence>
<organism evidence="7 8">
    <name type="scientific">Thermoanaerobacterium butyriciformans</name>
    <dbReference type="NCBI Taxonomy" id="1702242"/>
    <lineage>
        <taxon>Bacteria</taxon>
        <taxon>Bacillati</taxon>
        <taxon>Bacillota</taxon>
        <taxon>Clostridia</taxon>
        <taxon>Thermoanaerobacterales</taxon>
        <taxon>Thermoanaerobacteraceae</taxon>
        <taxon>Thermoanaerobacterium</taxon>
    </lineage>
</organism>
<dbReference type="PANTHER" id="PTHR30265">
    <property type="entry name" value="RHO-INTERACTING TRANSCRIPTION TERMINATION FACTOR NUSG"/>
    <property type="match status" value="1"/>
</dbReference>
<accession>A0ABS4NCZ3</accession>
<dbReference type="PRINTS" id="PR00338">
    <property type="entry name" value="NUSGTNSCPFCT"/>
</dbReference>
<keyword evidence="2 5" id="KW-0889">Transcription antitermination</keyword>
<evidence type="ECO:0000256" key="2">
    <source>
        <dbReference type="ARBA" id="ARBA00022814"/>
    </source>
</evidence>
<comment type="caution">
    <text evidence="7">The sequence shown here is derived from an EMBL/GenBank/DDBJ whole genome shotgun (WGS) entry which is preliminary data.</text>
</comment>
<dbReference type="InterPro" id="IPR043425">
    <property type="entry name" value="NusG-like"/>
</dbReference>
<evidence type="ECO:0000259" key="6">
    <source>
        <dbReference type="SMART" id="SM00738"/>
    </source>
</evidence>
<dbReference type="SUPFAM" id="SSF50104">
    <property type="entry name" value="Translation proteins SH3-like domain"/>
    <property type="match status" value="1"/>
</dbReference>
<comment type="similarity">
    <text evidence="5">Belongs to the NusG family.</text>
</comment>
<dbReference type="InterPro" id="IPR036735">
    <property type="entry name" value="NGN_dom_sf"/>
</dbReference>
<evidence type="ECO:0000256" key="3">
    <source>
        <dbReference type="ARBA" id="ARBA00023015"/>
    </source>
</evidence>
<dbReference type="SUPFAM" id="SSF82679">
    <property type="entry name" value="N-utilization substance G protein NusG, N-terminal domain"/>
    <property type="match status" value="1"/>
</dbReference>
<gene>
    <name evidence="7" type="ORF">J2Z80_000381</name>
</gene>